<protein>
    <submittedName>
        <fullName evidence="2">(rape) hypothetical protein</fullName>
    </submittedName>
</protein>
<dbReference type="EMBL" id="HG994368">
    <property type="protein sequence ID" value="CAF1825535.1"/>
    <property type="molecule type" value="Genomic_DNA"/>
</dbReference>
<dbReference type="AlphaFoldDB" id="A0A816JDP6"/>
<proteinExistence type="predicted"/>
<dbReference type="PANTHER" id="PTHR31286">
    <property type="entry name" value="GLYCINE-RICH CELL WALL STRUCTURAL PROTEIN 1.8-LIKE"/>
    <property type="match status" value="1"/>
</dbReference>
<feature type="region of interest" description="Disordered" evidence="1">
    <location>
        <begin position="288"/>
        <end position="309"/>
    </location>
</feature>
<sequence length="309" mass="33775">MFVAPWKPEASLAIPEIKTVPVWVTLKKIPDIFYSIPGISHIASGLCALMATHKPRLDPILMGEAKILVEVELSKAFPSKIAANDENGFISMVDVEYAWLPSKCSRCGQLGHKVKLCLQKVDESHIAAPKGIEMASDISDVVTTTSVTAFESPQPNTTLVPVSKIVVSPDILLDVHNESNLVDPNTVAKVDNLIPLATISVLEDMYVSITAQSALTNIKETIESSFGVCPDFTNEPTSLITLEEEEDSSDSDKEIDPMNDLTPLGKRILRERPVKTSIKAKEMHLQSTVCGRGNRGRGSRWTWLEVSPS</sequence>
<gene>
    <name evidence="2" type="ORF">DARMORV10_C04P18710.1</name>
</gene>
<reference evidence="2" key="1">
    <citation type="submission" date="2021-01" db="EMBL/GenBank/DDBJ databases">
        <authorList>
            <consortium name="Genoscope - CEA"/>
            <person name="William W."/>
        </authorList>
    </citation>
    <scope>NUCLEOTIDE SEQUENCE</scope>
</reference>
<name>A0A816JDP6_BRANA</name>
<dbReference type="InterPro" id="IPR040256">
    <property type="entry name" value="At4g02000-like"/>
</dbReference>
<evidence type="ECO:0000313" key="2">
    <source>
        <dbReference type="EMBL" id="CAF1825535.1"/>
    </source>
</evidence>
<organism evidence="2">
    <name type="scientific">Brassica napus</name>
    <name type="common">Rape</name>
    <dbReference type="NCBI Taxonomy" id="3708"/>
    <lineage>
        <taxon>Eukaryota</taxon>
        <taxon>Viridiplantae</taxon>
        <taxon>Streptophyta</taxon>
        <taxon>Embryophyta</taxon>
        <taxon>Tracheophyta</taxon>
        <taxon>Spermatophyta</taxon>
        <taxon>Magnoliopsida</taxon>
        <taxon>eudicotyledons</taxon>
        <taxon>Gunneridae</taxon>
        <taxon>Pentapetalae</taxon>
        <taxon>rosids</taxon>
        <taxon>malvids</taxon>
        <taxon>Brassicales</taxon>
        <taxon>Brassicaceae</taxon>
        <taxon>Brassiceae</taxon>
        <taxon>Brassica</taxon>
    </lineage>
</organism>
<evidence type="ECO:0000256" key="1">
    <source>
        <dbReference type="SAM" id="MobiDB-lite"/>
    </source>
</evidence>
<dbReference type="Proteomes" id="UP001295469">
    <property type="component" value="Chromosome C04"/>
</dbReference>
<dbReference type="PANTHER" id="PTHR31286:SF133">
    <property type="entry name" value="TA11-LIKE NON-LTR RETROELEMENT PROTEIN-RELATED"/>
    <property type="match status" value="1"/>
</dbReference>
<accession>A0A816JDP6</accession>